<dbReference type="Gene3D" id="3.40.50.360">
    <property type="match status" value="1"/>
</dbReference>
<evidence type="ECO:0000256" key="1">
    <source>
        <dbReference type="SAM" id="Phobius"/>
    </source>
</evidence>
<dbReference type="GO" id="GO:0016491">
    <property type="term" value="F:oxidoreductase activity"/>
    <property type="evidence" value="ECO:0007669"/>
    <property type="project" value="InterPro"/>
</dbReference>
<protein>
    <submittedName>
        <fullName evidence="3">Related to flavoprotein</fullName>
    </submittedName>
</protein>
<dbReference type="EMBL" id="CR522870">
    <property type="protein sequence ID" value="CAG36375.1"/>
    <property type="molecule type" value="Genomic_DNA"/>
</dbReference>
<dbReference type="STRING" id="177439.DP1646"/>
<evidence type="ECO:0000313" key="4">
    <source>
        <dbReference type="Proteomes" id="UP000000602"/>
    </source>
</evidence>
<keyword evidence="1" id="KW-0472">Membrane</keyword>
<evidence type="ECO:0000313" key="3">
    <source>
        <dbReference type="EMBL" id="CAG36375.1"/>
    </source>
</evidence>
<keyword evidence="1" id="KW-0812">Transmembrane</keyword>
<dbReference type="InterPro" id="IPR008254">
    <property type="entry name" value="Flavodoxin/NO_synth"/>
</dbReference>
<dbReference type="PANTHER" id="PTHR43717">
    <property type="entry name" value="ANAEROBIC NITRIC OXIDE REDUCTASE FLAVORUBREDOXIN"/>
    <property type="match status" value="1"/>
</dbReference>
<accession>Q6AMQ0</accession>
<dbReference type="HOGENOM" id="CLU_017490_0_0_7"/>
<gene>
    <name evidence="3" type="ordered locus">DP1646</name>
</gene>
<organism evidence="3 4">
    <name type="scientific">Desulfotalea psychrophila (strain LSv54 / DSM 12343)</name>
    <dbReference type="NCBI Taxonomy" id="177439"/>
    <lineage>
        <taxon>Bacteria</taxon>
        <taxon>Pseudomonadati</taxon>
        <taxon>Thermodesulfobacteriota</taxon>
        <taxon>Desulfobulbia</taxon>
        <taxon>Desulfobulbales</taxon>
        <taxon>Desulfocapsaceae</taxon>
        <taxon>Desulfotalea</taxon>
    </lineage>
</organism>
<dbReference type="eggNOG" id="COG0426">
    <property type="taxonomic scope" value="Bacteria"/>
</dbReference>
<dbReference type="KEGG" id="dps:DP1646"/>
<dbReference type="Proteomes" id="UP000000602">
    <property type="component" value="Chromosome"/>
</dbReference>
<feature type="domain" description="Flavodoxin-like" evidence="2">
    <location>
        <begin position="162"/>
        <end position="300"/>
    </location>
</feature>
<proteinExistence type="predicted"/>
<evidence type="ECO:0000259" key="2">
    <source>
        <dbReference type="PROSITE" id="PS50902"/>
    </source>
</evidence>
<feature type="transmembrane region" description="Helical" evidence="1">
    <location>
        <begin position="214"/>
        <end position="235"/>
    </location>
</feature>
<dbReference type="SUPFAM" id="SSF56281">
    <property type="entry name" value="Metallo-hydrolase/oxidoreductase"/>
    <property type="match status" value="1"/>
</dbReference>
<dbReference type="InterPro" id="IPR016440">
    <property type="entry name" value="Rubredoxin-O_OxRdtase"/>
</dbReference>
<dbReference type="PANTHER" id="PTHR43717:SF1">
    <property type="entry name" value="ANAEROBIC NITRIC OXIDE REDUCTASE FLAVORUBREDOXIN"/>
    <property type="match status" value="1"/>
</dbReference>
<reference evidence="3" key="1">
    <citation type="journal article" date="2004" name="Environ. Microbiol.">
        <title>The genome of Desulfotalea psychrophila, a sulphate-reducing bacterium from permanently cold Arctic sediments.</title>
        <authorList>
            <person name="Rabus R."/>
            <person name="Ruepp A."/>
            <person name="Frickey T."/>
            <person name="Rattei T."/>
            <person name="Fartmann B."/>
            <person name="Stark M."/>
            <person name="Bauer M."/>
            <person name="Zibat A."/>
            <person name="Lombardot T."/>
            <person name="Becker I."/>
            <person name="Amann J."/>
            <person name="Gellner H."/>
            <person name="Teeling H."/>
            <person name="Leuschner W.D."/>
            <person name="Gloeckner F.-O."/>
            <person name="Lupas A.N."/>
            <person name="Amann R."/>
            <person name="Klenk H.-P."/>
        </authorList>
    </citation>
    <scope>NUCLEOTIDE SEQUENCE</scope>
    <source>
        <strain evidence="3">LSv54</strain>
    </source>
</reference>
<name>Q6AMQ0_DESPS</name>
<dbReference type="InterPro" id="IPR029039">
    <property type="entry name" value="Flavoprotein-like_sf"/>
</dbReference>
<dbReference type="SUPFAM" id="SSF52218">
    <property type="entry name" value="Flavoproteins"/>
    <property type="match status" value="1"/>
</dbReference>
<keyword evidence="4" id="KW-1185">Reference proteome</keyword>
<keyword evidence="1" id="KW-1133">Transmembrane helix</keyword>
<dbReference type="Gene3D" id="3.60.15.10">
    <property type="entry name" value="Ribonuclease Z/Hydroxyacylglutathione hydrolase-like"/>
    <property type="match status" value="1"/>
</dbReference>
<dbReference type="GO" id="GO:0046872">
    <property type="term" value="F:metal ion binding"/>
    <property type="evidence" value="ECO:0007669"/>
    <property type="project" value="InterPro"/>
</dbReference>
<dbReference type="PROSITE" id="PS50902">
    <property type="entry name" value="FLAVODOXIN_LIKE"/>
    <property type="match status" value="1"/>
</dbReference>
<dbReference type="InterPro" id="IPR036866">
    <property type="entry name" value="RibonucZ/Hydroxyglut_hydro"/>
</dbReference>
<dbReference type="PIRSF" id="PIRSF005243">
    <property type="entry name" value="ROO"/>
    <property type="match status" value="1"/>
</dbReference>
<dbReference type="Pfam" id="PF00258">
    <property type="entry name" value="Flavodoxin_1"/>
    <property type="match status" value="1"/>
</dbReference>
<dbReference type="AlphaFoldDB" id="Q6AMQ0"/>
<dbReference type="GO" id="GO:0009055">
    <property type="term" value="F:electron transfer activity"/>
    <property type="evidence" value="ECO:0007669"/>
    <property type="project" value="InterPro"/>
</dbReference>
<dbReference type="Pfam" id="PF19583">
    <property type="entry name" value="ODP"/>
    <property type="match status" value="1"/>
</dbReference>
<dbReference type="InterPro" id="IPR045761">
    <property type="entry name" value="ODP_dom"/>
</dbReference>
<dbReference type="GO" id="GO:0010181">
    <property type="term" value="F:FMN binding"/>
    <property type="evidence" value="ECO:0007669"/>
    <property type="project" value="InterPro"/>
</dbReference>
<dbReference type="CDD" id="cd07709">
    <property type="entry name" value="flavodiiron_proteins_MBL-fold"/>
    <property type="match status" value="1"/>
</dbReference>
<sequence length="307" mass="35199">MEAIKPEKLFCSEMGKRAIIAHYHRTDWPYQVVKTGTELSLGSRSVQFIETRMLHWPDSMFSYLKEDGILFSNDAFGQHIATEERFDDELEAGKAINAAEHFYATTLTLLSPLVQKLLKTMEKMELDLRLIAPDHGIIWRQQQDEILEGYRRWSQQEQHPEAIIVYDTKWKSTEMMAKAIAQGIEEENVPARLMSLKECHRGDIMQRLLTASTIVLGSATINNAIMPSLASFLMYMKGLKPRKKIGAAFGSYGWGGEAVKQLNTMMDEMKIKRIDDGLRIKYVPHEEQLKECVEYGRHIGRATKADK</sequence>